<dbReference type="InterPro" id="IPR050109">
    <property type="entry name" value="HTH-type_TetR-like_transc_reg"/>
</dbReference>
<evidence type="ECO:0000313" key="6">
    <source>
        <dbReference type="EMBL" id="REE96492.1"/>
    </source>
</evidence>
<dbReference type="SUPFAM" id="SSF48498">
    <property type="entry name" value="Tetracyclin repressor-like, C-terminal domain"/>
    <property type="match status" value="1"/>
</dbReference>
<protein>
    <submittedName>
        <fullName evidence="6">TetR family transcriptional regulator</fullName>
    </submittedName>
</protein>
<organism evidence="6 7">
    <name type="scientific">Thermomonospora umbrina</name>
    <dbReference type="NCBI Taxonomy" id="111806"/>
    <lineage>
        <taxon>Bacteria</taxon>
        <taxon>Bacillati</taxon>
        <taxon>Actinomycetota</taxon>
        <taxon>Actinomycetes</taxon>
        <taxon>Streptosporangiales</taxon>
        <taxon>Thermomonosporaceae</taxon>
        <taxon>Thermomonospora</taxon>
    </lineage>
</organism>
<evidence type="ECO:0000259" key="5">
    <source>
        <dbReference type="PROSITE" id="PS50977"/>
    </source>
</evidence>
<name>A0A3D9SKN0_9ACTN</name>
<accession>A0A3D9SKN0</accession>
<dbReference type="InterPro" id="IPR001647">
    <property type="entry name" value="HTH_TetR"/>
</dbReference>
<dbReference type="InterPro" id="IPR009057">
    <property type="entry name" value="Homeodomain-like_sf"/>
</dbReference>
<feature type="DNA-binding region" description="H-T-H motif" evidence="4">
    <location>
        <begin position="34"/>
        <end position="53"/>
    </location>
</feature>
<dbReference type="Pfam" id="PF00440">
    <property type="entry name" value="TetR_N"/>
    <property type="match status" value="1"/>
</dbReference>
<dbReference type="EMBL" id="QTTT01000001">
    <property type="protein sequence ID" value="REE96492.1"/>
    <property type="molecule type" value="Genomic_DNA"/>
</dbReference>
<dbReference type="PANTHER" id="PTHR30055">
    <property type="entry name" value="HTH-TYPE TRANSCRIPTIONAL REGULATOR RUTR"/>
    <property type="match status" value="1"/>
</dbReference>
<reference evidence="6 7" key="1">
    <citation type="submission" date="2018-08" db="EMBL/GenBank/DDBJ databases">
        <title>Sequencing the genomes of 1000 actinobacteria strains.</title>
        <authorList>
            <person name="Klenk H.-P."/>
        </authorList>
    </citation>
    <scope>NUCLEOTIDE SEQUENCE [LARGE SCALE GENOMIC DNA]</scope>
    <source>
        <strain evidence="6 7">DSM 43927</strain>
    </source>
</reference>
<evidence type="ECO:0000256" key="2">
    <source>
        <dbReference type="ARBA" id="ARBA00023125"/>
    </source>
</evidence>
<keyword evidence="1" id="KW-0805">Transcription regulation</keyword>
<dbReference type="PANTHER" id="PTHR30055:SF234">
    <property type="entry name" value="HTH-TYPE TRANSCRIPTIONAL REGULATOR BETI"/>
    <property type="match status" value="1"/>
</dbReference>
<evidence type="ECO:0000313" key="7">
    <source>
        <dbReference type="Proteomes" id="UP000256661"/>
    </source>
</evidence>
<proteinExistence type="predicted"/>
<dbReference type="InterPro" id="IPR036271">
    <property type="entry name" value="Tet_transcr_reg_TetR-rel_C_sf"/>
</dbReference>
<comment type="caution">
    <text evidence="6">The sequence shown here is derived from an EMBL/GenBank/DDBJ whole genome shotgun (WGS) entry which is preliminary data.</text>
</comment>
<dbReference type="AlphaFoldDB" id="A0A3D9SKN0"/>
<dbReference type="SUPFAM" id="SSF46689">
    <property type="entry name" value="Homeodomain-like"/>
    <property type="match status" value="1"/>
</dbReference>
<dbReference type="Proteomes" id="UP000256661">
    <property type="component" value="Unassembled WGS sequence"/>
</dbReference>
<evidence type="ECO:0000256" key="4">
    <source>
        <dbReference type="PROSITE-ProRule" id="PRU00335"/>
    </source>
</evidence>
<evidence type="ECO:0000256" key="3">
    <source>
        <dbReference type="ARBA" id="ARBA00023163"/>
    </source>
</evidence>
<dbReference type="GO" id="GO:0000976">
    <property type="term" value="F:transcription cis-regulatory region binding"/>
    <property type="evidence" value="ECO:0007669"/>
    <property type="project" value="TreeGrafter"/>
</dbReference>
<keyword evidence="7" id="KW-1185">Reference proteome</keyword>
<gene>
    <name evidence="6" type="ORF">DFJ69_1929</name>
</gene>
<dbReference type="PROSITE" id="PS50977">
    <property type="entry name" value="HTH_TETR_2"/>
    <property type="match status" value="1"/>
</dbReference>
<keyword evidence="3" id="KW-0804">Transcription</keyword>
<keyword evidence="2 4" id="KW-0238">DNA-binding</keyword>
<evidence type="ECO:0000256" key="1">
    <source>
        <dbReference type="ARBA" id="ARBA00023015"/>
    </source>
</evidence>
<dbReference type="OrthoDB" id="9795011at2"/>
<dbReference type="Pfam" id="PF21597">
    <property type="entry name" value="TetR_C_43"/>
    <property type="match status" value="1"/>
</dbReference>
<dbReference type="InterPro" id="IPR049445">
    <property type="entry name" value="TetR_SbtR-like_C"/>
</dbReference>
<dbReference type="GO" id="GO:0003700">
    <property type="term" value="F:DNA-binding transcription factor activity"/>
    <property type="evidence" value="ECO:0007669"/>
    <property type="project" value="TreeGrafter"/>
</dbReference>
<feature type="domain" description="HTH tetR-type" evidence="5">
    <location>
        <begin position="13"/>
        <end position="71"/>
    </location>
</feature>
<dbReference type="Gene3D" id="1.10.357.10">
    <property type="entry name" value="Tetracycline Repressor, domain 2"/>
    <property type="match status" value="1"/>
</dbReference>
<dbReference type="RefSeq" id="WP_116022126.1">
    <property type="nucleotide sequence ID" value="NZ_QTTT01000001.1"/>
</dbReference>
<sequence length="211" mass="22729">MGTPLNGRKAQAARNDGLIKEAARAVFTEDPGAPIAAVAERAGVGISALYRRYRSKEDLLQRLAADGMAAYLTEVEAALADDADPREAFARFLHRCLDIGAGSLTSRLAGSFPVTDDMARQGRELHEATSRLLARCKAAGALRPDIEVGDITLLLEHLSTIRLADEARSKDLRRRYLALLLAALEATAAAPLPGPAPTWRELADRYAVNDL</sequence>